<keyword evidence="2" id="KW-0472">Membrane</keyword>
<reference evidence="3 4" key="1">
    <citation type="submission" date="2020-08" db="EMBL/GenBank/DDBJ databases">
        <title>Sequencing the genomes of 1000 actinobacteria strains.</title>
        <authorList>
            <person name="Klenk H.-P."/>
        </authorList>
    </citation>
    <scope>NUCLEOTIDE SEQUENCE [LARGE SCALE GENOMIC DNA]</scope>
    <source>
        <strain evidence="3 4">DSM 45790</strain>
    </source>
</reference>
<keyword evidence="2" id="KW-1133">Transmembrane helix</keyword>
<evidence type="ECO:0000313" key="4">
    <source>
        <dbReference type="Proteomes" id="UP000588112"/>
    </source>
</evidence>
<proteinExistence type="predicted"/>
<keyword evidence="4" id="KW-1185">Reference proteome</keyword>
<evidence type="ECO:0000313" key="3">
    <source>
        <dbReference type="EMBL" id="MBB5625942.1"/>
    </source>
</evidence>
<organism evidence="3 4">
    <name type="scientific">Sphaerisporangium krabiense</name>
    <dbReference type="NCBI Taxonomy" id="763782"/>
    <lineage>
        <taxon>Bacteria</taxon>
        <taxon>Bacillati</taxon>
        <taxon>Actinomycetota</taxon>
        <taxon>Actinomycetes</taxon>
        <taxon>Streptosporangiales</taxon>
        <taxon>Streptosporangiaceae</taxon>
        <taxon>Sphaerisporangium</taxon>
    </lineage>
</organism>
<keyword evidence="2" id="KW-0812">Transmembrane</keyword>
<dbReference type="Pfam" id="PF11303">
    <property type="entry name" value="DUF3105"/>
    <property type="match status" value="1"/>
</dbReference>
<gene>
    <name evidence="3" type="ORF">BJ981_001641</name>
</gene>
<comment type="caution">
    <text evidence="3">The sequence shown here is derived from an EMBL/GenBank/DDBJ whole genome shotgun (WGS) entry which is preliminary data.</text>
</comment>
<feature type="region of interest" description="Disordered" evidence="1">
    <location>
        <begin position="1"/>
        <end position="23"/>
    </location>
</feature>
<dbReference type="RefSeq" id="WP_184609517.1">
    <property type="nucleotide sequence ID" value="NZ_BOOS01000037.1"/>
</dbReference>
<evidence type="ECO:0000256" key="1">
    <source>
        <dbReference type="SAM" id="MobiDB-lite"/>
    </source>
</evidence>
<dbReference type="Proteomes" id="UP000588112">
    <property type="component" value="Unassembled WGS sequence"/>
</dbReference>
<evidence type="ECO:0000256" key="2">
    <source>
        <dbReference type="SAM" id="Phobius"/>
    </source>
</evidence>
<dbReference type="InterPro" id="IPR021454">
    <property type="entry name" value="DUF3105"/>
</dbReference>
<dbReference type="EMBL" id="JACHBR010000001">
    <property type="protein sequence ID" value="MBB5625942.1"/>
    <property type="molecule type" value="Genomic_DNA"/>
</dbReference>
<feature type="transmembrane region" description="Helical" evidence="2">
    <location>
        <begin position="31"/>
        <end position="53"/>
    </location>
</feature>
<sequence>MTDSAHQTPSRKERLSGLRARQHKAERLRRTVVVAGSAAAVGVIATTVVVLVAGERAKGALTEVRTLNISARKHTTATVTYPHSPPAGGDHDPRWLNCGVYPEPVRDENAVHAQEHGAVWVTYRPDLPQADVARLRALVQAQPYAILSPYQGLTSPVTASAWGRQLALRGPDDARLPAFLQKYAQSIDAPEPGAPCTGGTGDPVA</sequence>
<dbReference type="AlphaFoldDB" id="A0A7W9DP14"/>
<protein>
    <recommendedName>
        <fullName evidence="5">DUF3105 domain-containing protein</fullName>
    </recommendedName>
</protein>
<evidence type="ECO:0008006" key="5">
    <source>
        <dbReference type="Google" id="ProtNLM"/>
    </source>
</evidence>
<name>A0A7W9DP14_9ACTN</name>
<accession>A0A7W9DP14</accession>